<evidence type="ECO:0000313" key="2">
    <source>
        <dbReference type="EMBL" id="MBB3149992.1"/>
    </source>
</evidence>
<dbReference type="Proteomes" id="UP000518605">
    <property type="component" value="Unassembled WGS sequence"/>
</dbReference>
<feature type="compositionally biased region" description="Basic and acidic residues" evidence="1">
    <location>
        <begin position="63"/>
        <end position="73"/>
    </location>
</feature>
<organism evidence="2 3">
    <name type="scientific">Paenibacillus endophyticus</name>
    <dbReference type="NCBI Taxonomy" id="1294268"/>
    <lineage>
        <taxon>Bacteria</taxon>
        <taxon>Bacillati</taxon>
        <taxon>Bacillota</taxon>
        <taxon>Bacilli</taxon>
        <taxon>Bacillales</taxon>
        <taxon>Paenibacillaceae</taxon>
        <taxon>Paenibacillus</taxon>
    </lineage>
</organism>
<protein>
    <submittedName>
        <fullName evidence="2">Glutaredoxin</fullName>
    </submittedName>
</protein>
<name>A0A7W5C320_9BACL</name>
<evidence type="ECO:0000313" key="3">
    <source>
        <dbReference type="Proteomes" id="UP000518605"/>
    </source>
</evidence>
<feature type="compositionally biased region" description="Basic and acidic residues" evidence="1">
    <location>
        <begin position="91"/>
        <end position="102"/>
    </location>
</feature>
<accession>A0A7W5C320</accession>
<keyword evidence="3" id="KW-1185">Reference proteome</keyword>
<feature type="compositionally biased region" description="Acidic residues" evidence="1">
    <location>
        <begin position="74"/>
        <end position="90"/>
    </location>
</feature>
<sequence length="202" mass="23165">MEEHLICPWCLTEIVWDEEIGPESHCPHCDNELSAYRTIELGYDEDEVEADEHERAVQALKINDTHRAAKQNDSDSDQEEWDEDEQEHDSDDPGHKRWLQEDDGYRSADTARFAVEETVQRVLDDQDEVPECPVCRSYMIEAGVQLVGEQQFEARIAPSLGGPVLTTPFKLALYVCPACYHTSTLLSQSDREQMLKRLTPNE</sequence>
<evidence type="ECO:0000256" key="1">
    <source>
        <dbReference type="SAM" id="MobiDB-lite"/>
    </source>
</evidence>
<reference evidence="2 3" key="1">
    <citation type="submission" date="2020-08" db="EMBL/GenBank/DDBJ databases">
        <title>Genomic Encyclopedia of Type Strains, Phase III (KMG-III): the genomes of soil and plant-associated and newly described type strains.</title>
        <authorList>
            <person name="Whitman W."/>
        </authorList>
    </citation>
    <scope>NUCLEOTIDE SEQUENCE [LARGE SCALE GENOMIC DNA]</scope>
    <source>
        <strain evidence="2 3">CECT 8234</strain>
    </source>
</reference>
<proteinExistence type="predicted"/>
<dbReference type="RefSeq" id="WP_183557160.1">
    <property type="nucleotide sequence ID" value="NZ_CBCSLB010000001.1"/>
</dbReference>
<dbReference type="AlphaFoldDB" id="A0A7W5C320"/>
<dbReference type="EMBL" id="JACHXW010000001">
    <property type="protein sequence ID" value="MBB3149992.1"/>
    <property type="molecule type" value="Genomic_DNA"/>
</dbReference>
<feature type="region of interest" description="Disordered" evidence="1">
    <location>
        <begin position="62"/>
        <end position="102"/>
    </location>
</feature>
<gene>
    <name evidence="2" type="ORF">FHS16_000024</name>
</gene>
<comment type="caution">
    <text evidence="2">The sequence shown here is derived from an EMBL/GenBank/DDBJ whole genome shotgun (WGS) entry which is preliminary data.</text>
</comment>